<proteinExistence type="predicted"/>
<dbReference type="AlphaFoldDB" id="A0AA86W337"/>
<sequence length="65" mass="7278">MEGMWENILRNHKNSFKSLFHRSKPSSPDANTADDIANSPKIPQLSTLANSCFAVPKEADFFTSH</sequence>
<evidence type="ECO:0000256" key="1">
    <source>
        <dbReference type="SAM" id="MobiDB-lite"/>
    </source>
</evidence>
<dbReference type="EMBL" id="OY731407">
    <property type="protein sequence ID" value="CAJ1977700.1"/>
    <property type="molecule type" value="Genomic_DNA"/>
</dbReference>
<protein>
    <submittedName>
        <fullName evidence="2">Uncharacterized protein</fullName>
    </submittedName>
</protein>
<dbReference type="Gramene" id="rna-AYBTSS11_LOCUS29868">
    <property type="protein sequence ID" value="CAJ1977700.1"/>
    <property type="gene ID" value="gene-AYBTSS11_LOCUS29868"/>
</dbReference>
<name>A0AA86W337_9FABA</name>
<evidence type="ECO:0000313" key="2">
    <source>
        <dbReference type="EMBL" id="CAJ1977700.1"/>
    </source>
</evidence>
<feature type="region of interest" description="Disordered" evidence="1">
    <location>
        <begin position="19"/>
        <end position="38"/>
    </location>
</feature>
<keyword evidence="3" id="KW-1185">Reference proteome</keyword>
<gene>
    <name evidence="2" type="ORF">AYBTSS11_LOCUS29868</name>
</gene>
<dbReference type="Proteomes" id="UP001189624">
    <property type="component" value="Chromosome 10"/>
</dbReference>
<evidence type="ECO:0000313" key="3">
    <source>
        <dbReference type="Proteomes" id="UP001189624"/>
    </source>
</evidence>
<reference evidence="2" key="1">
    <citation type="submission" date="2023-10" db="EMBL/GenBank/DDBJ databases">
        <authorList>
            <person name="Domelevo Entfellner J.-B."/>
        </authorList>
    </citation>
    <scope>NUCLEOTIDE SEQUENCE</scope>
</reference>
<organism evidence="2 3">
    <name type="scientific">Sphenostylis stenocarpa</name>
    <dbReference type="NCBI Taxonomy" id="92480"/>
    <lineage>
        <taxon>Eukaryota</taxon>
        <taxon>Viridiplantae</taxon>
        <taxon>Streptophyta</taxon>
        <taxon>Embryophyta</taxon>
        <taxon>Tracheophyta</taxon>
        <taxon>Spermatophyta</taxon>
        <taxon>Magnoliopsida</taxon>
        <taxon>eudicotyledons</taxon>
        <taxon>Gunneridae</taxon>
        <taxon>Pentapetalae</taxon>
        <taxon>rosids</taxon>
        <taxon>fabids</taxon>
        <taxon>Fabales</taxon>
        <taxon>Fabaceae</taxon>
        <taxon>Papilionoideae</taxon>
        <taxon>50 kb inversion clade</taxon>
        <taxon>NPAAA clade</taxon>
        <taxon>indigoferoid/millettioid clade</taxon>
        <taxon>Phaseoleae</taxon>
        <taxon>Sphenostylis</taxon>
    </lineage>
</organism>
<accession>A0AA86W337</accession>